<gene>
    <name evidence="1" type="ORF">ZOSMA_385G00060</name>
</gene>
<protein>
    <submittedName>
        <fullName evidence="1">Uncharacterized protein</fullName>
    </submittedName>
</protein>
<reference evidence="2" key="1">
    <citation type="journal article" date="2016" name="Nature">
        <title>The genome of the seagrass Zostera marina reveals angiosperm adaptation to the sea.</title>
        <authorList>
            <person name="Olsen J.L."/>
            <person name="Rouze P."/>
            <person name="Verhelst B."/>
            <person name="Lin Y.-C."/>
            <person name="Bayer T."/>
            <person name="Collen J."/>
            <person name="Dattolo E."/>
            <person name="De Paoli E."/>
            <person name="Dittami S."/>
            <person name="Maumus F."/>
            <person name="Michel G."/>
            <person name="Kersting A."/>
            <person name="Lauritano C."/>
            <person name="Lohaus R."/>
            <person name="Toepel M."/>
            <person name="Tonon T."/>
            <person name="Vanneste K."/>
            <person name="Amirebrahimi M."/>
            <person name="Brakel J."/>
            <person name="Bostroem C."/>
            <person name="Chovatia M."/>
            <person name="Grimwood J."/>
            <person name="Jenkins J.W."/>
            <person name="Jueterbock A."/>
            <person name="Mraz A."/>
            <person name="Stam W.T."/>
            <person name="Tice H."/>
            <person name="Bornberg-Bauer E."/>
            <person name="Green P.J."/>
            <person name="Pearson G.A."/>
            <person name="Procaccini G."/>
            <person name="Duarte C.M."/>
            <person name="Schmutz J."/>
            <person name="Reusch T.B.H."/>
            <person name="Van de Peer Y."/>
        </authorList>
    </citation>
    <scope>NUCLEOTIDE SEQUENCE [LARGE SCALE GENOMIC DNA]</scope>
    <source>
        <strain evidence="2">cv. Finnish</strain>
    </source>
</reference>
<evidence type="ECO:0000313" key="1">
    <source>
        <dbReference type="EMBL" id="KMZ64080.1"/>
    </source>
</evidence>
<organism evidence="1 2">
    <name type="scientific">Zostera marina</name>
    <name type="common">Eelgrass</name>
    <dbReference type="NCBI Taxonomy" id="29655"/>
    <lineage>
        <taxon>Eukaryota</taxon>
        <taxon>Viridiplantae</taxon>
        <taxon>Streptophyta</taxon>
        <taxon>Embryophyta</taxon>
        <taxon>Tracheophyta</taxon>
        <taxon>Spermatophyta</taxon>
        <taxon>Magnoliopsida</taxon>
        <taxon>Liliopsida</taxon>
        <taxon>Zosteraceae</taxon>
        <taxon>Zostera</taxon>
    </lineage>
</organism>
<sequence>MQDWSFYRISSIEEGSSSLTCCSFLRKKKLKEMTR</sequence>
<dbReference type="Proteomes" id="UP000036987">
    <property type="component" value="Unassembled WGS sequence"/>
</dbReference>
<evidence type="ECO:0000313" key="2">
    <source>
        <dbReference type="Proteomes" id="UP000036987"/>
    </source>
</evidence>
<comment type="caution">
    <text evidence="1">The sequence shown here is derived from an EMBL/GenBank/DDBJ whole genome shotgun (WGS) entry which is preliminary data.</text>
</comment>
<dbReference type="EMBL" id="LFYR01001186">
    <property type="protein sequence ID" value="KMZ64080.1"/>
    <property type="molecule type" value="Genomic_DNA"/>
</dbReference>
<accession>A0A0K9P7C4</accession>
<name>A0A0K9P7C4_ZOSMR</name>
<proteinExistence type="predicted"/>
<dbReference type="AlphaFoldDB" id="A0A0K9P7C4"/>
<keyword evidence="2" id="KW-1185">Reference proteome</keyword>